<feature type="compositionally biased region" description="Acidic residues" evidence="7">
    <location>
        <begin position="101"/>
        <end position="110"/>
    </location>
</feature>
<feature type="compositionally biased region" description="Acidic residues" evidence="7">
    <location>
        <begin position="143"/>
        <end position="211"/>
    </location>
</feature>
<feature type="region of interest" description="Disordered" evidence="7">
    <location>
        <begin position="1"/>
        <end position="114"/>
    </location>
</feature>
<comment type="function">
    <text evidence="1 6">DEAD-box RNA helicase-like protein required for pre-18S rRNA processing, specifically at sites A0, A1, and A2.</text>
</comment>
<evidence type="ECO:0000256" key="7">
    <source>
        <dbReference type="SAM" id="MobiDB-lite"/>
    </source>
</evidence>
<evidence type="ECO:0000256" key="5">
    <source>
        <dbReference type="ARBA" id="ARBA00023242"/>
    </source>
</evidence>
<evidence type="ECO:0000259" key="9">
    <source>
        <dbReference type="Pfam" id="PF22916"/>
    </source>
</evidence>
<evidence type="ECO:0000256" key="3">
    <source>
        <dbReference type="ARBA" id="ARBA00009223"/>
    </source>
</evidence>
<keyword evidence="6" id="KW-0690">Ribosome biogenesis</keyword>
<evidence type="ECO:0000256" key="1">
    <source>
        <dbReference type="ARBA" id="ARBA00002883"/>
    </source>
</evidence>
<protein>
    <recommendedName>
        <fullName evidence="4 6">U3 small nucleolar RNA-associated protein 25</fullName>
        <shortName evidence="6">U3 snoRNA-associated protein 25</shortName>
    </recommendedName>
</protein>
<comment type="similarity">
    <text evidence="3 6">Belongs to the UTP25 family.</text>
</comment>
<gene>
    <name evidence="10" type="ORF">J3Q64DRAFT_1642620</name>
</gene>
<dbReference type="Gene3D" id="3.40.50.300">
    <property type="entry name" value="P-loop containing nucleotide triphosphate hydrolases"/>
    <property type="match status" value="1"/>
</dbReference>
<feature type="compositionally biased region" description="Polar residues" evidence="7">
    <location>
        <begin position="18"/>
        <end position="31"/>
    </location>
</feature>
<dbReference type="PANTHER" id="PTHR12933">
    <property type="entry name" value="ORF PROTEIN-RELATED"/>
    <property type="match status" value="1"/>
</dbReference>
<evidence type="ECO:0000313" key="10">
    <source>
        <dbReference type="EMBL" id="KAL0082532.1"/>
    </source>
</evidence>
<keyword evidence="6" id="KW-0698">rRNA processing</keyword>
<dbReference type="InterPro" id="IPR053939">
    <property type="entry name" value="UTP25_C"/>
</dbReference>
<feature type="compositionally biased region" description="Acidic residues" evidence="7">
    <location>
        <begin position="65"/>
        <end position="88"/>
    </location>
</feature>
<keyword evidence="6" id="KW-0687">Ribonucleoprotein</keyword>
<feature type="domain" description="UTP25 NTP hydrolase-like" evidence="9">
    <location>
        <begin position="317"/>
        <end position="577"/>
    </location>
</feature>
<dbReference type="Proteomes" id="UP001448207">
    <property type="component" value="Unassembled WGS sequence"/>
</dbReference>
<keyword evidence="11" id="KW-1185">Reference proteome</keyword>
<dbReference type="SUPFAM" id="SSF52540">
    <property type="entry name" value="P-loop containing nucleoside triphosphate hydrolases"/>
    <property type="match status" value="1"/>
</dbReference>
<sequence>MAKGKSAISKSMPKKGKSATQHVSGLSSAKSNSKRKEAPTKYGNLSRKQKQDMLDYGELVPRDFADEDGDREEQEQDIVVEEDLDREMDEDRERKERQFESTDDEEDEEDWQKPSAYSMLVGSLKKTSQHQDFYKKIQREQEGVEDIVSDDEELEEDMEQELDEEIEEEDGIEDSESEEVKEEDNHSDEDVVEEEEEEEEIGGYESSDDEEALKADLFESRLADEQPKSFDQKIALIEQKKWVAQAFEDEALKEVVSYTTEEDKSIKEVHKIESLEEAGVKERIANQWKKGNKDVVKSKKKLFTPLQERLFDHANHYRDIMYCNRTIDNAKAIRNVYAMHVLNHVAKTRDRVMKNNSKIAKAQKEDADIGEVRDQGFTRPRVLIILPFRNAAVDVVNALIELSGTEQQNNKKKFYDQFNLREEESVDESKPADHLETFKGNIDDHFRLGLKFTKKTLNIYSDFYSADIIIASPLGLRTVIGTDGDKKRDFDFLSSIELVVFDQANHFLMQNWEHIEHICDHLNLIPKDAHGCDISRIKSWYLDGKAKYLRQTLVFSEFLTPELNAMFNKYMKNVSGKLKIKQTYEGSIVNVIPQVQQTFTRIDSTSLATSDDTRFKYFIEKTLPSLRRSAITQSHTLIFIPSYFDFVRVRNYLKDNLFSHEACSEYASGPAITRARSNFFHGHTSFMLYTERLHFFRR</sequence>
<dbReference type="Pfam" id="PF22916">
    <property type="entry name" value="UTP25_NTPase-like"/>
    <property type="match status" value="1"/>
</dbReference>
<feature type="region of interest" description="Disordered" evidence="7">
    <location>
        <begin position="140"/>
        <end position="214"/>
    </location>
</feature>
<evidence type="ECO:0000256" key="2">
    <source>
        <dbReference type="ARBA" id="ARBA00004604"/>
    </source>
</evidence>
<comment type="subcellular location">
    <subcellularLocation>
        <location evidence="2 6">Nucleus</location>
        <location evidence="2 6">Nucleolus</location>
    </subcellularLocation>
</comment>
<dbReference type="InterPro" id="IPR010678">
    <property type="entry name" value="UTP25"/>
</dbReference>
<reference evidence="10 11" key="1">
    <citation type="submission" date="2024-04" db="EMBL/GenBank/DDBJ databases">
        <title>Symmetric and asymmetric DNA N6-adenine methylation regulates different biological responses in Mucorales.</title>
        <authorList>
            <consortium name="Lawrence Berkeley National Laboratory"/>
            <person name="Lax C."/>
            <person name="Mondo S.J."/>
            <person name="Osorio-Concepcion M."/>
            <person name="Muszewska A."/>
            <person name="Corrochano-Luque M."/>
            <person name="Gutierrez G."/>
            <person name="Riley R."/>
            <person name="Lipzen A."/>
            <person name="Guo J."/>
            <person name="Hundley H."/>
            <person name="Amirebrahimi M."/>
            <person name="Ng V."/>
            <person name="Lorenzo-Gutierrez D."/>
            <person name="Binder U."/>
            <person name="Yang J."/>
            <person name="Song Y."/>
            <person name="Canovas D."/>
            <person name="Navarro E."/>
            <person name="Freitag M."/>
            <person name="Gabaldon T."/>
            <person name="Grigoriev I.V."/>
            <person name="Corrochano L.M."/>
            <person name="Nicolas F.E."/>
            <person name="Garre V."/>
        </authorList>
    </citation>
    <scope>NUCLEOTIDE SEQUENCE [LARGE SCALE GENOMIC DNA]</scope>
    <source>
        <strain evidence="10 11">L51</strain>
    </source>
</reference>
<dbReference type="EMBL" id="JBCLYO010000015">
    <property type="protein sequence ID" value="KAL0082532.1"/>
    <property type="molecule type" value="Genomic_DNA"/>
</dbReference>
<dbReference type="Pfam" id="PF06862">
    <property type="entry name" value="Utp25_C"/>
    <property type="match status" value="1"/>
</dbReference>
<dbReference type="InterPro" id="IPR027417">
    <property type="entry name" value="P-loop_NTPase"/>
</dbReference>
<comment type="caution">
    <text evidence="10">The sequence shown here is derived from an EMBL/GenBank/DDBJ whole genome shotgun (WGS) entry which is preliminary data.</text>
</comment>
<evidence type="ECO:0000313" key="11">
    <source>
        <dbReference type="Proteomes" id="UP001448207"/>
    </source>
</evidence>
<proteinExistence type="inferred from homology"/>
<feature type="compositionally biased region" description="Basic and acidic residues" evidence="7">
    <location>
        <begin position="89"/>
        <end position="100"/>
    </location>
</feature>
<name>A0ABR3ATS6_PHYBL</name>
<keyword evidence="5 6" id="KW-0539">Nucleus</keyword>
<dbReference type="InterPro" id="IPR053940">
    <property type="entry name" value="UTP25_NTPase-like"/>
</dbReference>
<evidence type="ECO:0000259" key="8">
    <source>
        <dbReference type="Pfam" id="PF06862"/>
    </source>
</evidence>
<evidence type="ECO:0000256" key="6">
    <source>
        <dbReference type="RuleBase" id="RU365070"/>
    </source>
</evidence>
<accession>A0ABR3ATS6</accession>
<comment type="subunit">
    <text evidence="6">Component of the ribosomal small subunit (SSU) processome composed of at least 40 protein subunits and snoRNA U3.</text>
</comment>
<evidence type="ECO:0000256" key="4">
    <source>
        <dbReference type="ARBA" id="ARBA00015422"/>
    </source>
</evidence>
<organism evidence="10 11">
    <name type="scientific">Phycomyces blakesleeanus</name>
    <dbReference type="NCBI Taxonomy" id="4837"/>
    <lineage>
        <taxon>Eukaryota</taxon>
        <taxon>Fungi</taxon>
        <taxon>Fungi incertae sedis</taxon>
        <taxon>Mucoromycota</taxon>
        <taxon>Mucoromycotina</taxon>
        <taxon>Mucoromycetes</taxon>
        <taxon>Mucorales</taxon>
        <taxon>Phycomycetaceae</taxon>
        <taxon>Phycomyces</taxon>
    </lineage>
</organism>
<dbReference type="PANTHER" id="PTHR12933:SF0">
    <property type="entry name" value="U3 SMALL NUCLEOLAR RNA-ASSOCIATED PROTEIN 25 HOMOLOG"/>
    <property type="match status" value="1"/>
</dbReference>
<feature type="domain" description="UTP25 C-terminal" evidence="8">
    <location>
        <begin position="588"/>
        <end position="698"/>
    </location>
</feature>